<dbReference type="Pfam" id="PF01582">
    <property type="entry name" value="TIR"/>
    <property type="match status" value="1"/>
</dbReference>
<feature type="repeat" description="PPR" evidence="5">
    <location>
        <begin position="390"/>
        <end position="424"/>
    </location>
</feature>
<feature type="repeat" description="PPR" evidence="5">
    <location>
        <begin position="215"/>
        <end position="249"/>
    </location>
</feature>
<dbReference type="Gene3D" id="1.25.40.10">
    <property type="entry name" value="Tetratricopeptide repeat domain"/>
    <property type="match status" value="4"/>
</dbReference>
<proteinExistence type="predicted"/>
<keyword evidence="2" id="KW-0677">Repeat</keyword>
<dbReference type="Proteomes" id="UP000245207">
    <property type="component" value="Unassembled WGS sequence"/>
</dbReference>
<evidence type="ECO:0000256" key="4">
    <source>
        <dbReference type="ARBA" id="ARBA00023027"/>
    </source>
</evidence>
<dbReference type="InterPro" id="IPR027417">
    <property type="entry name" value="P-loop_NTPase"/>
</dbReference>
<evidence type="ECO:0000259" key="6">
    <source>
        <dbReference type="PROSITE" id="PS50104"/>
    </source>
</evidence>
<dbReference type="Pfam" id="PF13041">
    <property type="entry name" value="PPR_2"/>
    <property type="match status" value="4"/>
</dbReference>
<feature type="repeat" description="PPR" evidence="5">
    <location>
        <begin position="180"/>
        <end position="214"/>
    </location>
</feature>
<dbReference type="GO" id="GO:0043531">
    <property type="term" value="F:ADP binding"/>
    <property type="evidence" value="ECO:0007669"/>
    <property type="project" value="InterPro"/>
</dbReference>
<evidence type="ECO:0000256" key="5">
    <source>
        <dbReference type="PROSITE-ProRule" id="PRU00708"/>
    </source>
</evidence>
<dbReference type="SUPFAM" id="SSF46785">
    <property type="entry name" value="Winged helix' DNA-binding domain"/>
    <property type="match status" value="1"/>
</dbReference>
<dbReference type="SUPFAM" id="SSF52200">
    <property type="entry name" value="Toll/Interleukin receptor TIR domain"/>
    <property type="match status" value="1"/>
</dbReference>
<dbReference type="PANTHER" id="PTHR11017">
    <property type="entry name" value="LEUCINE-RICH REPEAT-CONTAINING PROTEIN"/>
    <property type="match status" value="1"/>
</dbReference>
<dbReference type="EMBL" id="PKPP01012318">
    <property type="protein sequence ID" value="PWA42582.1"/>
    <property type="molecule type" value="Genomic_DNA"/>
</dbReference>
<dbReference type="InterPro" id="IPR042197">
    <property type="entry name" value="Apaf_helical"/>
</dbReference>
<dbReference type="InterPro" id="IPR011990">
    <property type="entry name" value="TPR-like_helical_dom_sf"/>
</dbReference>
<name>A0A2U1L0M0_ARTAN</name>
<dbReference type="InterPro" id="IPR035897">
    <property type="entry name" value="Toll_tir_struct_dom_sf"/>
</dbReference>
<dbReference type="Gene3D" id="3.40.50.10140">
    <property type="entry name" value="Toll/interleukin-1 receptor homology (TIR) domain"/>
    <property type="match status" value="1"/>
</dbReference>
<dbReference type="InterPro" id="IPR036390">
    <property type="entry name" value="WH_DNA-bd_sf"/>
</dbReference>
<sequence>MYQDSESLTRFVIEKKGKHSSGSLFNAFLDTLYGKDCEFVFSSIVNCYLDYAFVSDAVNCLKLAKSSKGLNSARFYDTCGRVVDCLVDMSDTASCFRFYLDVLGCGYKADIRVFNKFMHRFCKEGRIDEANKVFGEMAKWGLRPSLVSFNTLVNGYCKAGRLEDGFRLKSVVEESGFVPDVFTYSVLINGLCRESRLRDAYLLFDEMCGRGLEPNGVIFTTLINGLCRNWKVGKAMEMYGKMVTRGVKADLITFNTLVNGLCKSGRIGEARNLINEMTRVGFKADKITYTSLLDGCCKEGDLRLALEVRDRMVREGIVLDNVAYTALISGLCREGLVIDAENLLREMTKLGLKPDAATYTMVIDGFCKKGDVKMGFQLLKEMRRDGLVPGIITYNVLMNGLCKVGQMKNANKLLKSMIDLGVVPDDITYNILLEGHCKYGDPDRFEKSRGEKGLIYDYASYISLVEGDISHVEGCKTDQLLCAAFHSPMVYLLMMDLQNGSKSCLSTRAMYMPQQFPLHFYCHYKILTCLARSYYDTPYFFIAKDMEISCDLFHIPGLEMSSSASSNKRSTWKRLRRHDPSVTSLCNQFAEISISASSNNTDEMIEQQMSTSSSSIQNSFKYDVFVSFRGEDTRKKFVDHLYHALKDKGIYTYKDDEKIQKGKRISDDLFKSIEDSKFYIIVFSKNYVSSSWCLEELVKIMECYKMTGHTAYPVFYDVEPTEVRKQSGAIGEAFAKHENQEAAEKWRGALKEAADLGGWELKNTNDGHEAKFINKIVQEISLELRSINFDFDEKLVGMETRVKDVISSLEIGINEVRMIGIKGMGGAGKTTTARAVFDHLSADFEAKSFVENVREVSNASMFGLKKLQEQVLSKVLNERVTLDSVNDGKNMMKRRMCGIKVLLVLYDVDHIDQLEALASGPNWFKPGSRIIVTTRDEQVVVAHRVNLIRDIDLLSDKEAICLFSRYAFGTENPVQGYEELSGKVVRYAAGLPLTLKVLGSFLCGKDKLEWVDAIDRLEKIPLKETLEKLELSYISLEDEYKEIFLDITCILKGESKKDAIRILERCGFHARNGLKVLEQRSLITISKHYEVLGMHDHIEEMGKNIVRRSHLDEPNKHSRLWINEEIEDILANDKSSEATRCLRLDMRRGNSRIHVEGFGKMKKLRYLDVHLPCFVNQSDPKFDDTSQLDIPNSLKYLKCWHYPFLYLPKTFQADNLVGLDMWSSTMVQLWEEGEKKVLKKLKFLSLSNSKLTTFDFSITPNLETLSLGSTGNLELRIPVSCQKLKHLNISHSKLRTFDLGLTPNLETLSLGNCADFEELHVSVACPNLKFLDLRNSRLKSLNLELIRNLERLDLENCYELVEINAPVGCLEKVGYLNLTGCLRFTNFKFYVGNIEKLISFGLCACTDFKKISDIICSLQYLQKLTLTLTGDILEFPKDLGQLECLEELWLYSEKIKHLPDSICMLKHLTYLYLCSCALEKLPEDLDRLECLERLDIRYTAISHLPRSIFRIKGLLIAAPPELLQLYDFYSEIETTTSCIR</sequence>
<accession>A0A2U1L0M0</accession>
<feature type="repeat" description="PPR" evidence="5">
    <location>
        <begin position="250"/>
        <end position="284"/>
    </location>
</feature>
<keyword evidence="1" id="KW-0433">Leucine-rich repeat</keyword>
<dbReference type="PROSITE" id="PS50104">
    <property type="entry name" value="TIR"/>
    <property type="match status" value="1"/>
</dbReference>
<feature type="repeat" description="PPR" evidence="5">
    <location>
        <begin position="355"/>
        <end position="389"/>
    </location>
</feature>
<keyword evidence="8" id="KW-1185">Reference proteome</keyword>
<dbReference type="FunFam" id="3.40.50.10140:FF:000007">
    <property type="entry name" value="Disease resistance protein (TIR-NBS-LRR class)"/>
    <property type="match status" value="1"/>
</dbReference>
<dbReference type="InterPro" id="IPR000157">
    <property type="entry name" value="TIR_dom"/>
</dbReference>
<dbReference type="SUPFAM" id="SSF52540">
    <property type="entry name" value="P-loop containing nucleoside triphosphate hydrolases"/>
    <property type="match status" value="1"/>
</dbReference>
<dbReference type="GO" id="GO:0006952">
    <property type="term" value="P:defense response"/>
    <property type="evidence" value="ECO:0007669"/>
    <property type="project" value="UniProtKB-KW"/>
</dbReference>
<dbReference type="InterPro" id="IPR032675">
    <property type="entry name" value="LRR_dom_sf"/>
</dbReference>
<dbReference type="Gene3D" id="3.80.10.10">
    <property type="entry name" value="Ribonuclease Inhibitor"/>
    <property type="match status" value="2"/>
</dbReference>
<evidence type="ECO:0000256" key="3">
    <source>
        <dbReference type="ARBA" id="ARBA00022821"/>
    </source>
</evidence>
<dbReference type="NCBIfam" id="TIGR00756">
    <property type="entry name" value="PPR"/>
    <property type="match status" value="9"/>
</dbReference>
<evidence type="ECO:0000256" key="1">
    <source>
        <dbReference type="ARBA" id="ARBA00022614"/>
    </source>
</evidence>
<dbReference type="Gene3D" id="3.40.50.300">
    <property type="entry name" value="P-loop containing nucleotide triphosphate hydrolases"/>
    <property type="match status" value="1"/>
</dbReference>
<protein>
    <submittedName>
        <fullName evidence="7">Disease resistance protein (TIR-NBS-LRR class) family</fullName>
    </submittedName>
</protein>
<dbReference type="InterPro" id="IPR044974">
    <property type="entry name" value="Disease_R_plants"/>
</dbReference>
<evidence type="ECO:0000256" key="2">
    <source>
        <dbReference type="ARBA" id="ARBA00022737"/>
    </source>
</evidence>
<dbReference type="SMART" id="SM00255">
    <property type="entry name" value="TIR"/>
    <property type="match status" value="1"/>
</dbReference>
<dbReference type="PANTHER" id="PTHR11017:SF577">
    <property type="entry name" value="DISEASE RESISTANCE PROTEIN (TIR-NBS-LRR CLASS), PUTATIVE-RELATED"/>
    <property type="match status" value="1"/>
</dbReference>
<gene>
    <name evidence="7" type="ORF">CTI12_AA543320</name>
</gene>
<feature type="domain" description="TIR" evidence="6">
    <location>
        <begin position="620"/>
        <end position="784"/>
    </location>
</feature>
<dbReference type="SUPFAM" id="SSF52058">
    <property type="entry name" value="L domain-like"/>
    <property type="match status" value="2"/>
</dbReference>
<dbReference type="Pfam" id="PF00931">
    <property type="entry name" value="NB-ARC"/>
    <property type="match status" value="1"/>
</dbReference>
<comment type="caution">
    <text evidence="7">The sequence shown here is derived from an EMBL/GenBank/DDBJ whole genome shotgun (WGS) entry which is preliminary data.</text>
</comment>
<dbReference type="Pfam" id="PF23282">
    <property type="entry name" value="WHD_ROQ1"/>
    <property type="match status" value="1"/>
</dbReference>
<organism evidence="7 8">
    <name type="scientific">Artemisia annua</name>
    <name type="common">Sweet wormwood</name>
    <dbReference type="NCBI Taxonomy" id="35608"/>
    <lineage>
        <taxon>Eukaryota</taxon>
        <taxon>Viridiplantae</taxon>
        <taxon>Streptophyta</taxon>
        <taxon>Embryophyta</taxon>
        <taxon>Tracheophyta</taxon>
        <taxon>Spermatophyta</taxon>
        <taxon>Magnoliopsida</taxon>
        <taxon>eudicotyledons</taxon>
        <taxon>Gunneridae</taxon>
        <taxon>Pentapetalae</taxon>
        <taxon>asterids</taxon>
        <taxon>campanulids</taxon>
        <taxon>Asterales</taxon>
        <taxon>Asteraceae</taxon>
        <taxon>Asteroideae</taxon>
        <taxon>Anthemideae</taxon>
        <taxon>Artemisiinae</taxon>
        <taxon>Artemisia</taxon>
    </lineage>
</organism>
<dbReference type="PROSITE" id="PS51375">
    <property type="entry name" value="PPR"/>
    <property type="match status" value="9"/>
</dbReference>
<evidence type="ECO:0000313" key="7">
    <source>
        <dbReference type="EMBL" id="PWA42582.1"/>
    </source>
</evidence>
<dbReference type="OrthoDB" id="185373at2759"/>
<keyword evidence="4" id="KW-0520">NAD</keyword>
<dbReference type="InterPro" id="IPR058192">
    <property type="entry name" value="WHD_ROQ1-like"/>
</dbReference>
<feature type="repeat" description="PPR" evidence="5">
    <location>
        <begin position="320"/>
        <end position="354"/>
    </location>
</feature>
<dbReference type="Pfam" id="PF12854">
    <property type="entry name" value="PPR_1"/>
    <property type="match status" value="2"/>
</dbReference>
<feature type="repeat" description="PPR" evidence="5">
    <location>
        <begin position="110"/>
        <end position="144"/>
    </location>
</feature>
<dbReference type="GO" id="GO:0007165">
    <property type="term" value="P:signal transduction"/>
    <property type="evidence" value="ECO:0007669"/>
    <property type="project" value="InterPro"/>
</dbReference>
<evidence type="ECO:0000313" key="8">
    <source>
        <dbReference type="Proteomes" id="UP000245207"/>
    </source>
</evidence>
<feature type="repeat" description="PPR" evidence="5">
    <location>
        <begin position="285"/>
        <end position="319"/>
    </location>
</feature>
<keyword evidence="3" id="KW-0611">Plant defense</keyword>
<dbReference type="InterPro" id="IPR002885">
    <property type="entry name" value="PPR_rpt"/>
</dbReference>
<reference evidence="7 8" key="1">
    <citation type="journal article" date="2018" name="Mol. Plant">
        <title>The genome of Artemisia annua provides insight into the evolution of Asteraceae family and artemisinin biosynthesis.</title>
        <authorList>
            <person name="Shen Q."/>
            <person name="Zhang L."/>
            <person name="Liao Z."/>
            <person name="Wang S."/>
            <person name="Yan T."/>
            <person name="Shi P."/>
            <person name="Liu M."/>
            <person name="Fu X."/>
            <person name="Pan Q."/>
            <person name="Wang Y."/>
            <person name="Lv Z."/>
            <person name="Lu X."/>
            <person name="Zhang F."/>
            <person name="Jiang W."/>
            <person name="Ma Y."/>
            <person name="Chen M."/>
            <person name="Hao X."/>
            <person name="Li L."/>
            <person name="Tang Y."/>
            <person name="Lv G."/>
            <person name="Zhou Y."/>
            <person name="Sun X."/>
            <person name="Brodelius P.E."/>
            <person name="Rose J.K.C."/>
            <person name="Tang K."/>
        </authorList>
    </citation>
    <scope>NUCLEOTIDE SEQUENCE [LARGE SCALE GENOMIC DNA]</scope>
    <source>
        <strain evidence="8">cv. Huhao1</strain>
        <tissue evidence="7">Leaf</tissue>
    </source>
</reference>
<dbReference type="InterPro" id="IPR002182">
    <property type="entry name" value="NB-ARC"/>
</dbReference>
<dbReference type="PRINTS" id="PR00364">
    <property type="entry name" value="DISEASERSIST"/>
</dbReference>
<dbReference type="Gene3D" id="1.10.8.430">
    <property type="entry name" value="Helical domain of apoptotic protease-activating factors"/>
    <property type="match status" value="1"/>
</dbReference>
<feature type="repeat" description="PPR" evidence="5">
    <location>
        <begin position="145"/>
        <end position="179"/>
    </location>
</feature>